<name>A0A7C8M7P0_9PLEO</name>
<comment type="caution">
    <text evidence="3">The sequence shown here is derived from an EMBL/GenBank/DDBJ whole genome shotgun (WGS) entry which is preliminary data.</text>
</comment>
<reference evidence="3 4" key="1">
    <citation type="submission" date="2020-01" db="EMBL/GenBank/DDBJ databases">
        <authorList>
            <consortium name="DOE Joint Genome Institute"/>
            <person name="Haridas S."/>
            <person name="Albert R."/>
            <person name="Binder M."/>
            <person name="Bloem J."/>
            <person name="Labutti K."/>
            <person name="Salamov A."/>
            <person name="Andreopoulos B."/>
            <person name="Baker S.E."/>
            <person name="Barry K."/>
            <person name="Bills G."/>
            <person name="Bluhm B.H."/>
            <person name="Cannon C."/>
            <person name="Castanera R."/>
            <person name="Culley D.E."/>
            <person name="Daum C."/>
            <person name="Ezra D."/>
            <person name="Gonzalez J.B."/>
            <person name="Henrissat B."/>
            <person name="Kuo A."/>
            <person name="Liang C."/>
            <person name="Lipzen A."/>
            <person name="Lutzoni F."/>
            <person name="Magnuson J."/>
            <person name="Mondo S."/>
            <person name="Nolan M."/>
            <person name="Ohm R."/>
            <person name="Pangilinan J."/>
            <person name="Park H.-J.H."/>
            <person name="Ramirez L."/>
            <person name="Alfaro M."/>
            <person name="Sun H."/>
            <person name="Tritt A."/>
            <person name="Yoshinaga Y."/>
            <person name="Zwiers L.-H.L."/>
            <person name="Turgeon B.G."/>
            <person name="Goodwin S.B."/>
            <person name="Spatafora J.W."/>
            <person name="Crous P.W."/>
            <person name="Grigoriev I.V."/>
        </authorList>
    </citation>
    <scope>NUCLEOTIDE SEQUENCE [LARGE SCALE GENOMIC DNA]</scope>
    <source>
        <strain evidence="3 4">CBS 611.86</strain>
    </source>
</reference>
<protein>
    <recommendedName>
        <fullName evidence="5">LysM domain-containing protein</fullName>
    </recommendedName>
</protein>
<feature type="region of interest" description="Disordered" evidence="1">
    <location>
        <begin position="42"/>
        <end position="106"/>
    </location>
</feature>
<keyword evidence="2" id="KW-0732">Signal</keyword>
<feature type="signal peptide" evidence="2">
    <location>
        <begin position="1"/>
        <end position="16"/>
    </location>
</feature>
<evidence type="ECO:0000313" key="4">
    <source>
        <dbReference type="Proteomes" id="UP000481861"/>
    </source>
</evidence>
<evidence type="ECO:0000256" key="1">
    <source>
        <dbReference type="SAM" id="MobiDB-lite"/>
    </source>
</evidence>
<feature type="compositionally biased region" description="Polar residues" evidence="1">
    <location>
        <begin position="74"/>
        <end position="91"/>
    </location>
</feature>
<accession>A0A7C8M7P0</accession>
<dbReference type="AlphaFoldDB" id="A0A7C8M7P0"/>
<dbReference type="Proteomes" id="UP000481861">
    <property type="component" value="Unassembled WGS sequence"/>
</dbReference>
<gene>
    <name evidence="3" type="ORF">BDV95DRAFT_158059</name>
</gene>
<keyword evidence="4" id="KW-1185">Reference proteome</keyword>
<proteinExistence type="predicted"/>
<evidence type="ECO:0000313" key="3">
    <source>
        <dbReference type="EMBL" id="KAF2868123.1"/>
    </source>
</evidence>
<evidence type="ECO:0008006" key="5">
    <source>
        <dbReference type="Google" id="ProtNLM"/>
    </source>
</evidence>
<feature type="chain" id="PRO_5028804227" description="LysM domain-containing protein" evidence="2">
    <location>
        <begin position="17"/>
        <end position="165"/>
    </location>
</feature>
<evidence type="ECO:0000256" key="2">
    <source>
        <dbReference type="SAM" id="SignalP"/>
    </source>
</evidence>
<sequence length="165" mass="18237">MHLQTFLIFFLSTAHAAPAPRSLACAYDAAASHHTCFPWQQPTPAPAIIHEEPRSQPPGPRPTTKAFRRRHPSTDQPSTDQPSARQSSVPNSALEDNKKRGSVLVKPEDRWAAGPIGRIDMCADAAMRKCQPFVSVGTCIELPPGLDKQMSSYRMSHGTRCRFYV</sequence>
<organism evidence="3 4">
    <name type="scientific">Massariosphaeria phaeospora</name>
    <dbReference type="NCBI Taxonomy" id="100035"/>
    <lineage>
        <taxon>Eukaryota</taxon>
        <taxon>Fungi</taxon>
        <taxon>Dikarya</taxon>
        <taxon>Ascomycota</taxon>
        <taxon>Pezizomycotina</taxon>
        <taxon>Dothideomycetes</taxon>
        <taxon>Pleosporomycetidae</taxon>
        <taxon>Pleosporales</taxon>
        <taxon>Pleosporales incertae sedis</taxon>
        <taxon>Massariosphaeria</taxon>
    </lineage>
</organism>
<dbReference type="EMBL" id="JAADJZ010000020">
    <property type="protein sequence ID" value="KAF2868123.1"/>
    <property type="molecule type" value="Genomic_DNA"/>
</dbReference>